<name>A0A8J9VMZ2_9NEOP</name>
<keyword evidence="3" id="KW-1185">Reference proteome</keyword>
<dbReference type="EMBL" id="OV170223">
    <property type="protein sequence ID" value="CAH0723055.1"/>
    <property type="molecule type" value="Genomic_DNA"/>
</dbReference>
<proteinExistence type="predicted"/>
<evidence type="ECO:0000313" key="3">
    <source>
        <dbReference type="Proteomes" id="UP000838878"/>
    </source>
</evidence>
<accession>A0A8J9VMZ2</accession>
<evidence type="ECO:0000313" key="2">
    <source>
        <dbReference type="EMBL" id="CAH0723055.1"/>
    </source>
</evidence>
<feature type="region of interest" description="Disordered" evidence="1">
    <location>
        <begin position="37"/>
        <end position="121"/>
    </location>
</feature>
<dbReference type="AlphaFoldDB" id="A0A8J9VMZ2"/>
<evidence type="ECO:0000256" key="1">
    <source>
        <dbReference type="SAM" id="MobiDB-lite"/>
    </source>
</evidence>
<organism evidence="2 3">
    <name type="scientific">Brenthis ino</name>
    <name type="common">lesser marbled fritillary</name>
    <dbReference type="NCBI Taxonomy" id="405034"/>
    <lineage>
        <taxon>Eukaryota</taxon>
        <taxon>Metazoa</taxon>
        <taxon>Ecdysozoa</taxon>
        <taxon>Arthropoda</taxon>
        <taxon>Hexapoda</taxon>
        <taxon>Insecta</taxon>
        <taxon>Pterygota</taxon>
        <taxon>Neoptera</taxon>
        <taxon>Endopterygota</taxon>
        <taxon>Lepidoptera</taxon>
        <taxon>Glossata</taxon>
        <taxon>Ditrysia</taxon>
        <taxon>Papilionoidea</taxon>
        <taxon>Nymphalidae</taxon>
        <taxon>Heliconiinae</taxon>
        <taxon>Argynnini</taxon>
        <taxon>Brenthis</taxon>
    </lineage>
</organism>
<reference evidence="2" key="1">
    <citation type="submission" date="2021-12" db="EMBL/GenBank/DDBJ databases">
        <authorList>
            <person name="Martin H S."/>
        </authorList>
    </citation>
    <scope>NUCLEOTIDE SEQUENCE</scope>
</reference>
<gene>
    <name evidence="2" type="ORF">BINO364_LOCUS8928</name>
</gene>
<sequence length="121" mass="12971">MRPYHRHRPNPVTSWELDECCDLAAVSGRFALCEALPGPGARGAARRARGEGPARSLRGASPCTLAAGRRPAVPPRRQSRSARGTVSTRPRPALPPRRSTRSLNTPPPSPQCPSSPRGMCT</sequence>
<dbReference type="Proteomes" id="UP000838878">
    <property type="component" value="Chromosome 3"/>
</dbReference>
<feature type="non-terminal residue" evidence="2">
    <location>
        <position position="121"/>
    </location>
</feature>
<protein>
    <submittedName>
        <fullName evidence="2">Uncharacterized protein</fullName>
    </submittedName>
</protein>